<reference evidence="2" key="1">
    <citation type="submission" date="2021-01" db="EMBL/GenBank/DDBJ databases">
        <authorList>
            <person name="Corre E."/>
            <person name="Pelletier E."/>
            <person name="Niang G."/>
            <person name="Scheremetjew M."/>
            <person name="Finn R."/>
            <person name="Kale V."/>
            <person name="Holt S."/>
            <person name="Cochrane G."/>
            <person name="Meng A."/>
            <person name="Brown T."/>
            <person name="Cohen L."/>
        </authorList>
    </citation>
    <scope>NUCLEOTIDE SEQUENCE</scope>
    <source>
        <strain evidence="2">SPMC142</strain>
    </source>
</reference>
<organism evidence="2">
    <name type="scientific">Strombidinopsis acuminata</name>
    <dbReference type="NCBI Taxonomy" id="141414"/>
    <lineage>
        <taxon>Eukaryota</taxon>
        <taxon>Sar</taxon>
        <taxon>Alveolata</taxon>
        <taxon>Ciliophora</taxon>
        <taxon>Intramacronucleata</taxon>
        <taxon>Spirotrichea</taxon>
        <taxon>Choreotrichia</taxon>
        <taxon>Choreotrichida</taxon>
        <taxon>Strombidinopsidae</taxon>
        <taxon>Strombidinopsis</taxon>
    </lineage>
</organism>
<protein>
    <submittedName>
        <fullName evidence="2">Uncharacterized protein</fullName>
    </submittedName>
</protein>
<feature type="transmembrane region" description="Helical" evidence="1">
    <location>
        <begin position="210"/>
        <end position="238"/>
    </location>
</feature>
<evidence type="ECO:0000313" key="2">
    <source>
        <dbReference type="EMBL" id="CAE0519856.1"/>
    </source>
</evidence>
<keyword evidence="1" id="KW-0472">Membrane</keyword>
<proteinExistence type="predicted"/>
<dbReference type="AlphaFoldDB" id="A0A7S3RCA9"/>
<keyword evidence="1" id="KW-0812">Transmembrane</keyword>
<sequence>MRSATDRTILRAIAAVLSLALAYISLTAVTTYTYVDQFRPLVVNINSDLAFGGLWSANSTASLRLTTWAAVDNSNPYEVVVEDDSAGIVRLVVGGEEIGDVHVSRTSLAAESNGTKVPISMRIELPTKDLRGELGIYFTLSEMLSLYESRHFGLAQVLTLETTTACNTTLSYFASGDQATHEVLVYSGPVECARHDTQLRLEPSRASQRLWLAEVVASIAIFVLATISSATLLCRLFFGRKAAPEKEPRAPEQPDVGAGVAVYVTV</sequence>
<dbReference type="EMBL" id="HBIQ01003052">
    <property type="protein sequence ID" value="CAE0519856.1"/>
    <property type="molecule type" value="Transcribed_RNA"/>
</dbReference>
<keyword evidence="1" id="KW-1133">Transmembrane helix</keyword>
<feature type="transmembrane region" description="Helical" evidence="1">
    <location>
        <begin position="12"/>
        <end position="35"/>
    </location>
</feature>
<evidence type="ECO:0000256" key="1">
    <source>
        <dbReference type="SAM" id="Phobius"/>
    </source>
</evidence>
<gene>
    <name evidence="2" type="ORF">SACU0126_LOCUS1168</name>
</gene>
<accession>A0A7S3RCA9</accession>
<name>A0A7S3RCA9_9SPIT</name>